<keyword evidence="1" id="KW-0732">Signal</keyword>
<evidence type="ECO:0000313" key="2">
    <source>
        <dbReference type="EMBL" id="CEK49575.1"/>
    </source>
</evidence>
<reference evidence="2" key="1">
    <citation type="submission" date="2014-12" db="EMBL/GenBank/DDBJ databases">
        <title>Insight into the proteome of Arion vulgaris.</title>
        <authorList>
            <person name="Aradska J."/>
            <person name="Bulat T."/>
            <person name="Smidak R."/>
            <person name="Sarate P."/>
            <person name="Gangsoo J."/>
            <person name="Sialana F."/>
            <person name="Bilban M."/>
            <person name="Lubec G."/>
        </authorList>
    </citation>
    <scope>NUCLEOTIDE SEQUENCE</scope>
    <source>
        <tissue evidence="2">Skin</tissue>
    </source>
</reference>
<feature type="chain" id="PRO_5002110724" evidence="1">
    <location>
        <begin position="26"/>
        <end position="60"/>
    </location>
</feature>
<sequence>MSMIYRHIVTCCVCLLRLILNTVLDTHITTMKVMTFPLQDVTINHIKRADSLDTTYTFSS</sequence>
<evidence type="ECO:0000256" key="1">
    <source>
        <dbReference type="SAM" id="SignalP"/>
    </source>
</evidence>
<organism evidence="2">
    <name type="scientific">Arion vulgaris</name>
    <dbReference type="NCBI Taxonomy" id="1028688"/>
    <lineage>
        <taxon>Eukaryota</taxon>
        <taxon>Metazoa</taxon>
        <taxon>Spiralia</taxon>
        <taxon>Lophotrochozoa</taxon>
        <taxon>Mollusca</taxon>
        <taxon>Gastropoda</taxon>
        <taxon>Heterobranchia</taxon>
        <taxon>Euthyneura</taxon>
        <taxon>Panpulmonata</taxon>
        <taxon>Eupulmonata</taxon>
        <taxon>Stylommatophora</taxon>
        <taxon>Helicina</taxon>
        <taxon>Arionoidea</taxon>
        <taxon>Arionidae</taxon>
        <taxon>Arion</taxon>
    </lineage>
</organism>
<gene>
    <name evidence="2" type="primary">ORF8208</name>
</gene>
<dbReference type="EMBL" id="HACG01002710">
    <property type="protein sequence ID" value="CEK49575.1"/>
    <property type="molecule type" value="Transcribed_RNA"/>
</dbReference>
<feature type="signal peptide" evidence="1">
    <location>
        <begin position="1"/>
        <end position="25"/>
    </location>
</feature>
<protein>
    <submittedName>
        <fullName evidence="2">Uncharacterized protein</fullName>
    </submittedName>
</protein>
<proteinExistence type="predicted"/>
<feature type="non-terminal residue" evidence="2">
    <location>
        <position position="60"/>
    </location>
</feature>
<name>A0A0B6Y230_9EUPU</name>
<dbReference type="AlphaFoldDB" id="A0A0B6Y230"/>
<accession>A0A0B6Y230</accession>